<accession>A0ACD5VJ73</accession>
<reference evidence="1" key="2">
    <citation type="submission" date="2025-09" db="UniProtKB">
        <authorList>
            <consortium name="EnsemblPlants"/>
        </authorList>
    </citation>
    <scope>IDENTIFICATION</scope>
</reference>
<reference evidence="1" key="1">
    <citation type="submission" date="2021-05" db="EMBL/GenBank/DDBJ databases">
        <authorList>
            <person name="Scholz U."/>
            <person name="Mascher M."/>
            <person name="Fiebig A."/>
        </authorList>
    </citation>
    <scope>NUCLEOTIDE SEQUENCE [LARGE SCALE GENOMIC DNA]</scope>
</reference>
<protein>
    <submittedName>
        <fullName evidence="1">Uncharacterized protein</fullName>
    </submittedName>
</protein>
<evidence type="ECO:0000313" key="2">
    <source>
        <dbReference type="Proteomes" id="UP001732700"/>
    </source>
</evidence>
<evidence type="ECO:0000313" key="1">
    <source>
        <dbReference type="EnsemblPlants" id="AVESA.00010b.r2.3CG0458990.1.CDS.1"/>
    </source>
</evidence>
<sequence>MAIQQQHMPLLLLTFLLAPAGSYGLATTPLINSTCTAAANSTWFTPYAYCVRTLSVIPAAASATDASGLGAAAANLTTKNVTTTLHVLTNLVDALQHCITMYKMMNGSLAGALDDLRTNQTDAAWPKLKDAALRPTFCDLELAKSKTGKDPFFEENFSNQMLSGMANDIIELIAKKKAR</sequence>
<name>A0ACD5VJ73_AVESA</name>
<organism evidence="1 2">
    <name type="scientific">Avena sativa</name>
    <name type="common">Oat</name>
    <dbReference type="NCBI Taxonomy" id="4498"/>
    <lineage>
        <taxon>Eukaryota</taxon>
        <taxon>Viridiplantae</taxon>
        <taxon>Streptophyta</taxon>
        <taxon>Embryophyta</taxon>
        <taxon>Tracheophyta</taxon>
        <taxon>Spermatophyta</taxon>
        <taxon>Magnoliopsida</taxon>
        <taxon>Liliopsida</taxon>
        <taxon>Poales</taxon>
        <taxon>Poaceae</taxon>
        <taxon>BOP clade</taxon>
        <taxon>Pooideae</taxon>
        <taxon>Poodae</taxon>
        <taxon>Poeae</taxon>
        <taxon>Poeae Chloroplast Group 1 (Aveneae type)</taxon>
        <taxon>Aveninae</taxon>
        <taxon>Avena</taxon>
    </lineage>
</organism>
<proteinExistence type="predicted"/>
<keyword evidence="2" id="KW-1185">Reference proteome</keyword>
<dbReference type="Proteomes" id="UP001732700">
    <property type="component" value="Chromosome 3C"/>
</dbReference>
<dbReference type="EnsemblPlants" id="AVESA.00010b.r2.3CG0458990.1">
    <property type="protein sequence ID" value="AVESA.00010b.r2.3CG0458990.1.CDS.1"/>
    <property type="gene ID" value="AVESA.00010b.r2.3CG0458990"/>
</dbReference>